<accession>A0A2U2DFG8</accession>
<sequence length="76" mass="8626">MERYKNLGGDSGVIAYELGQREITVQFADGPYRNYVYDSIKPGAATVAELRRLAVAGRGLNSYITRFVRANYSRRY</sequence>
<comment type="caution">
    <text evidence="1">The sequence shown here is derived from an EMBL/GenBank/DDBJ whole genome shotgun (WGS) entry which is preliminary data.</text>
</comment>
<organism evidence="1 2">
    <name type="scientific">Pseudomonas prosekii</name>
    <dbReference type="NCBI Taxonomy" id="1148509"/>
    <lineage>
        <taxon>Bacteria</taxon>
        <taxon>Pseudomonadati</taxon>
        <taxon>Pseudomonadota</taxon>
        <taxon>Gammaproteobacteria</taxon>
        <taxon>Pseudomonadales</taxon>
        <taxon>Pseudomonadaceae</taxon>
        <taxon>Pseudomonas</taxon>
    </lineage>
</organism>
<evidence type="ECO:0000313" key="1">
    <source>
        <dbReference type="EMBL" id="PWE48074.1"/>
    </source>
</evidence>
<evidence type="ECO:0000313" key="2">
    <source>
        <dbReference type="Proteomes" id="UP000245056"/>
    </source>
</evidence>
<dbReference type="EMBL" id="QFAW01000001">
    <property type="protein sequence ID" value="PWE48074.1"/>
    <property type="molecule type" value="Genomic_DNA"/>
</dbReference>
<proteinExistence type="predicted"/>
<reference evidence="1 2" key="1">
    <citation type="submission" date="2018-05" db="EMBL/GenBank/DDBJ databases">
        <title>Genome sequences of two Antarctic strains of Pseudomonas prosekii: insights into adaptation to extreme conditions.</title>
        <authorList>
            <person name="Snopkova K."/>
            <person name="Dufkova K."/>
            <person name="Cejkova D."/>
            <person name="Sedlacek I."/>
            <person name="Smajs D."/>
        </authorList>
    </citation>
    <scope>NUCLEOTIDE SEQUENCE [LARGE SCALE GENOMIC DNA]</scope>
    <source>
        <strain evidence="1 2">P2673</strain>
    </source>
</reference>
<evidence type="ECO:0008006" key="3">
    <source>
        <dbReference type="Google" id="ProtNLM"/>
    </source>
</evidence>
<gene>
    <name evidence="1" type="ORF">C9I49_01360</name>
</gene>
<dbReference type="AlphaFoldDB" id="A0A2U2DFG8"/>
<name>A0A2U2DFG8_9PSED</name>
<protein>
    <recommendedName>
        <fullName evidence="3">KTSC domain-containing protein</fullName>
    </recommendedName>
</protein>
<dbReference type="Proteomes" id="UP000245056">
    <property type="component" value="Unassembled WGS sequence"/>
</dbReference>
<dbReference type="OrthoDB" id="7775479at2"/>